<keyword evidence="2" id="KW-1185">Reference proteome</keyword>
<evidence type="ECO:0000313" key="2">
    <source>
        <dbReference type="Proteomes" id="UP000000447"/>
    </source>
</evidence>
<evidence type="ECO:0000313" key="1">
    <source>
        <dbReference type="EMBL" id="ACM07304.1"/>
    </source>
</evidence>
<dbReference type="Proteomes" id="UP000000447">
    <property type="component" value="Plasmid unnamed"/>
</dbReference>
<keyword evidence="1" id="KW-0614">Plasmid</keyword>
<sequence>MSRIPSRTLNNLYRVSHDSGLIEYQQPKRVCVVRDDI</sequence>
<reference evidence="1 2" key="1">
    <citation type="journal article" date="2009" name="PLoS ONE">
        <title>Complete genome sequence of the aerobic CO-oxidizing thermophile Thermomicrobium roseum.</title>
        <authorList>
            <person name="Wu D."/>
            <person name="Raymond J."/>
            <person name="Wu M."/>
            <person name="Chatterji S."/>
            <person name="Ren Q."/>
            <person name="Graham J.E."/>
            <person name="Bryant D.A."/>
            <person name="Robb F."/>
            <person name="Colman A."/>
            <person name="Tallon L.J."/>
            <person name="Badger J.H."/>
            <person name="Madupu R."/>
            <person name="Ward N.L."/>
            <person name="Eisen J.A."/>
        </authorList>
    </citation>
    <scope>NUCLEOTIDE SEQUENCE [LARGE SCALE GENOMIC DNA]</scope>
    <source>
        <strain evidence="2">ATCC 27502 / DSM 5159 / P-2</strain>
        <plasmid evidence="1">unnamed</plasmid>
    </source>
</reference>
<protein>
    <submittedName>
        <fullName evidence="1">Uncharacterized protein</fullName>
    </submittedName>
</protein>
<name>B9L4I4_THERP</name>
<organism evidence="1 2">
    <name type="scientific">Thermomicrobium roseum (strain ATCC 27502 / DSM 5159 / P-2)</name>
    <dbReference type="NCBI Taxonomy" id="309801"/>
    <lineage>
        <taxon>Bacteria</taxon>
        <taxon>Pseudomonadati</taxon>
        <taxon>Thermomicrobiota</taxon>
        <taxon>Thermomicrobia</taxon>
        <taxon>Thermomicrobiales</taxon>
        <taxon>Thermomicrobiaceae</taxon>
        <taxon>Thermomicrobium</taxon>
    </lineage>
</organism>
<dbReference type="EMBL" id="CP001276">
    <property type="protein sequence ID" value="ACM07304.1"/>
    <property type="molecule type" value="Genomic_DNA"/>
</dbReference>
<accession>B9L4I4</accession>
<dbReference type="HOGENOM" id="CLU_3349808_0_0_0"/>
<proteinExistence type="predicted"/>
<dbReference type="KEGG" id="tro:trd_A0698"/>
<gene>
    <name evidence="1" type="ordered locus">trd_A0698</name>
</gene>
<dbReference type="AlphaFoldDB" id="B9L4I4"/>
<geneLocation type="plasmid" evidence="2">
    <name>Tros</name>
</geneLocation>